<dbReference type="GO" id="GO:0035438">
    <property type="term" value="F:cyclic-di-GMP binding"/>
    <property type="evidence" value="ECO:0007669"/>
    <property type="project" value="InterPro"/>
</dbReference>
<dbReference type="SUPFAM" id="SSF141371">
    <property type="entry name" value="PilZ domain-like"/>
    <property type="match status" value="1"/>
</dbReference>
<evidence type="ECO:0000313" key="3">
    <source>
        <dbReference type="EMBL" id="KLV09954.1"/>
    </source>
</evidence>
<accession>A0A0J1HE94</accession>
<dbReference type="InterPro" id="IPR027021">
    <property type="entry name" value="C-di-GMP_BP_PA4608"/>
</dbReference>
<dbReference type="InterPro" id="IPR009875">
    <property type="entry name" value="PilZ_domain"/>
</dbReference>
<evidence type="ECO:0000259" key="2">
    <source>
        <dbReference type="Pfam" id="PF07238"/>
    </source>
</evidence>
<dbReference type="STRING" id="320778.ABT57_09800"/>
<evidence type="ECO:0000313" key="4">
    <source>
        <dbReference type="Proteomes" id="UP000035909"/>
    </source>
</evidence>
<keyword evidence="1" id="KW-0547">Nucleotide-binding</keyword>
<evidence type="ECO:0000256" key="1">
    <source>
        <dbReference type="PIRNR" id="PIRNR028141"/>
    </source>
</evidence>
<dbReference type="OrthoDB" id="5298508at2"/>
<organism evidence="3 4">
    <name type="scientific">Photobacterium ganghwense</name>
    <dbReference type="NCBI Taxonomy" id="320778"/>
    <lineage>
        <taxon>Bacteria</taxon>
        <taxon>Pseudomonadati</taxon>
        <taxon>Pseudomonadota</taxon>
        <taxon>Gammaproteobacteria</taxon>
        <taxon>Vibrionales</taxon>
        <taxon>Vibrionaceae</taxon>
        <taxon>Photobacterium</taxon>
    </lineage>
</organism>
<dbReference type="EMBL" id="LDOU01000007">
    <property type="protein sequence ID" value="KLV09954.1"/>
    <property type="molecule type" value="Genomic_DNA"/>
</dbReference>
<keyword evidence="4" id="KW-1185">Reference proteome</keyword>
<dbReference type="PIRSF" id="PIRSF028141">
    <property type="entry name" value="C-di-GMP_BP_PA4608"/>
    <property type="match status" value="1"/>
</dbReference>
<keyword evidence="1" id="KW-0973">c-di-GMP</keyword>
<name>A0A0J1HE94_9GAMM</name>
<feature type="domain" description="PilZ" evidence="2">
    <location>
        <begin position="3"/>
        <end position="101"/>
    </location>
</feature>
<proteinExistence type="predicted"/>
<dbReference type="Pfam" id="PF07238">
    <property type="entry name" value="PilZ"/>
    <property type="match status" value="1"/>
</dbReference>
<dbReference type="RefSeq" id="WP_047885042.1">
    <property type="nucleotide sequence ID" value="NZ_CP071326.1"/>
</dbReference>
<dbReference type="AlphaFoldDB" id="A0A0J1HE94"/>
<gene>
    <name evidence="3" type="ORF">ABT57_09800</name>
</gene>
<comment type="subunit">
    <text evidence="1">Monomer in both c-di-GMP-bound and free forms.</text>
</comment>
<protein>
    <recommendedName>
        <fullName evidence="1">Cyclic diguanosine monophosphate-binding protein</fullName>
        <shortName evidence="1">c-di-GMP-binding protein</shortName>
    </recommendedName>
    <alternativeName>
        <fullName evidence="1">Pilz domain-containing protein</fullName>
    </alternativeName>
</protein>
<dbReference type="Gene3D" id="2.40.10.220">
    <property type="entry name" value="predicted glycosyltransferase like domains"/>
    <property type="match status" value="1"/>
</dbReference>
<dbReference type="Proteomes" id="UP000035909">
    <property type="component" value="Unassembled WGS sequence"/>
</dbReference>
<dbReference type="PATRIC" id="fig|320778.3.peg.2136"/>
<sequence>MIERRHFRRILYRAPAMLQQASGEWRAEVLDLSLKGLLMTCPHDWQYNSQDNQYVIAFCLHESDIELRLEARLVSHDANYLHMHIHHIDIESASHLRRLVELNVGTDALLHRELEQLADLHHDEER</sequence>
<reference evidence="3 4" key="1">
    <citation type="submission" date="2015-05" db="EMBL/GenBank/DDBJ databases">
        <title>Photobacterium galathea sp. nov.</title>
        <authorList>
            <person name="Machado H."/>
            <person name="Gram L."/>
        </authorList>
    </citation>
    <scope>NUCLEOTIDE SEQUENCE [LARGE SCALE GENOMIC DNA]</scope>
    <source>
        <strain evidence="3 4">DSM 22954</strain>
    </source>
</reference>
<comment type="function">
    <text evidence="1">Binds the second messenger bis-(3'-5') cyclic dimeric guanosine monophosphate (c-di-GMP). Can bind two c-di-GMP molecules per monomer. May play a role in bacterial second-messenger regulated processes. Binding to c-di-GMP induces a conformational change of the C- and N-termini resulting in the exposure of a highly negative surface on one side of the protein to a possible effector protein.</text>
</comment>
<comment type="caution">
    <text evidence="3">The sequence shown here is derived from an EMBL/GenBank/DDBJ whole genome shotgun (WGS) entry which is preliminary data.</text>
</comment>